<name>A0A7Z9E1S8_9CYAN</name>
<dbReference type="AlphaFoldDB" id="A0A7Z9E1S8"/>
<comment type="caution">
    <text evidence="1">The sequence shown here is derived from an EMBL/GenBank/DDBJ whole genome shotgun (WGS) entry which is preliminary data.</text>
</comment>
<keyword evidence="2" id="KW-1185">Reference proteome</keyword>
<evidence type="ECO:0000313" key="1">
    <source>
        <dbReference type="EMBL" id="VXD21790.1"/>
    </source>
</evidence>
<organism evidence="1 2">
    <name type="scientific">Planktothrix serta PCC 8927</name>
    <dbReference type="NCBI Taxonomy" id="671068"/>
    <lineage>
        <taxon>Bacteria</taxon>
        <taxon>Bacillati</taxon>
        <taxon>Cyanobacteriota</taxon>
        <taxon>Cyanophyceae</taxon>
        <taxon>Oscillatoriophycideae</taxon>
        <taxon>Oscillatoriales</taxon>
        <taxon>Microcoleaceae</taxon>
        <taxon>Planktothrix</taxon>
    </lineage>
</organism>
<protein>
    <submittedName>
        <fullName evidence="1">Uncharacterized protein</fullName>
    </submittedName>
</protein>
<sequence length="89" mass="10131">MCVVHISQYVKLPTLVGITLGSRLAAYLLPLWEVEQPIISLVKRWQQIQPVDPVTLELINPQIAFEQVKEVLKTIDTFLYMLLEHSGSS</sequence>
<proteinExistence type="predicted"/>
<gene>
    <name evidence="1" type="ORF">PL8927_720197</name>
</gene>
<dbReference type="OrthoDB" id="649979at2"/>
<reference evidence="1" key="1">
    <citation type="submission" date="2019-10" db="EMBL/GenBank/DDBJ databases">
        <authorList>
            <consortium name="Genoscope - CEA"/>
            <person name="William W."/>
        </authorList>
    </citation>
    <scope>NUCLEOTIDE SEQUENCE [LARGE SCALE GENOMIC DNA]</scope>
    <source>
        <strain evidence="1">BBR_PRJEB10992</strain>
    </source>
</reference>
<accession>A0A7Z9E1S8</accession>
<evidence type="ECO:0000313" key="2">
    <source>
        <dbReference type="Proteomes" id="UP000184550"/>
    </source>
</evidence>
<dbReference type="RefSeq" id="WP_083624144.1">
    <property type="nucleotide sequence ID" value="NZ_LR734877.1"/>
</dbReference>
<dbReference type="Proteomes" id="UP000184550">
    <property type="component" value="Unassembled WGS sequence"/>
</dbReference>
<dbReference type="EMBL" id="CZCU02000149">
    <property type="protein sequence ID" value="VXD21790.1"/>
    <property type="molecule type" value="Genomic_DNA"/>
</dbReference>